<dbReference type="InterPro" id="IPR000999">
    <property type="entry name" value="RNase_III_dom"/>
</dbReference>
<evidence type="ECO:0000259" key="18">
    <source>
        <dbReference type="PROSITE" id="PS50142"/>
    </source>
</evidence>
<dbReference type="GO" id="GO:0006397">
    <property type="term" value="P:mRNA processing"/>
    <property type="evidence" value="ECO:0007669"/>
    <property type="project" value="UniProtKB-UniRule"/>
</dbReference>
<dbReference type="HAMAP" id="MF_00104">
    <property type="entry name" value="RNase_III"/>
    <property type="match status" value="1"/>
</dbReference>
<dbReference type="GO" id="GO:0005737">
    <property type="term" value="C:cytoplasm"/>
    <property type="evidence" value="ECO:0007669"/>
    <property type="project" value="UniProtKB-SubCell"/>
</dbReference>
<evidence type="ECO:0000256" key="1">
    <source>
        <dbReference type="ARBA" id="ARBA00000109"/>
    </source>
</evidence>
<feature type="active site" evidence="15">
    <location>
        <position position="139"/>
    </location>
</feature>
<keyword evidence="12 15" id="KW-0378">Hydrolase</keyword>
<dbReference type="FunFam" id="3.30.160.20:FF:000003">
    <property type="entry name" value="Ribonuclease 3"/>
    <property type="match status" value="1"/>
</dbReference>
<evidence type="ECO:0000313" key="20">
    <source>
        <dbReference type="Proteomes" id="UP000318834"/>
    </source>
</evidence>
<dbReference type="CDD" id="cd10845">
    <property type="entry name" value="DSRM_RNAse_III_family"/>
    <property type="match status" value="1"/>
</dbReference>
<sequence>MTGADTTAPALPAIDPDREAQLAELEGKLDVRLRDRRLLSLALQHGSYGHGGGSRRESYERLELLGDAVLSLVVCDHLYHRYPDAPEGELAKLRARIVSEPWLARIAQSLDLGRYILLGKGEEKAGGRHRPALLADVLEAVLGAVYVDSGFGVVHAVATRLLQDAFDELEMPSEDYKSTLQELLQEQERRIPRYRISSQEGPDHARIFVASVEASGRILGEGRGSSKKQAEQAAAREALRHLARRGRTGETRGQGSGAGGRSGNVEARARPQTPGPRHPPTGQAAR</sequence>
<comment type="similarity">
    <text evidence="3">Belongs to the ribonuclease III family.</text>
</comment>
<gene>
    <name evidence="15 19" type="primary">rnc</name>
    <name evidence="19" type="ORF">E6H05_09365</name>
</gene>
<comment type="subcellular location">
    <subcellularLocation>
        <location evidence="2 15">Cytoplasm</location>
    </subcellularLocation>
</comment>
<reference evidence="19 20" key="1">
    <citation type="journal article" date="2019" name="Nat. Microbiol.">
        <title>Mediterranean grassland soil C-N compound turnover is dependent on rainfall and depth, and is mediated by genomically divergent microorganisms.</title>
        <authorList>
            <person name="Diamond S."/>
            <person name="Andeer P.F."/>
            <person name="Li Z."/>
            <person name="Crits-Christoph A."/>
            <person name="Burstein D."/>
            <person name="Anantharaman K."/>
            <person name="Lane K.R."/>
            <person name="Thomas B.C."/>
            <person name="Pan C."/>
            <person name="Northen T.R."/>
            <person name="Banfield J.F."/>
        </authorList>
    </citation>
    <scope>NUCLEOTIDE SEQUENCE [LARGE SCALE GENOMIC DNA]</scope>
    <source>
        <strain evidence="19">NP_8</strain>
    </source>
</reference>
<dbReference type="SUPFAM" id="SSF54768">
    <property type="entry name" value="dsRNA-binding domain-like"/>
    <property type="match status" value="1"/>
</dbReference>
<organism evidence="19 20">
    <name type="scientific">Candidatus Segetimicrobium genomatis</name>
    <dbReference type="NCBI Taxonomy" id="2569760"/>
    <lineage>
        <taxon>Bacteria</taxon>
        <taxon>Bacillati</taxon>
        <taxon>Candidatus Sysuimicrobiota</taxon>
        <taxon>Candidatus Sysuimicrobiia</taxon>
        <taxon>Candidatus Sysuimicrobiales</taxon>
        <taxon>Candidatus Segetimicrobiaceae</taxon>
        <taxon>Candidatus Segetimicrobium</taxon>
    </lineage>
</organism>
<feature type="domain" description="DRBM" evidence="17">
    <location>
        <begin position="175"/>
        <end position="244"/>
    </location>
</feature>
<dbReference type="InterPro" id="IPR011907">
    <property type="entry name" value="RNase_III"/>
</dbReference>
<evidence type="ECO:0000259" key="17">
    <source>
        <dbReference type="PROSITE" id="PS50137"/>
    </source>
</evidence>
<dbReference type="SMART" id="SM00358">
    <property type="entry name" value="DSRM"/>
    <property type="match status" value="1"/>
</dbReference>
<feature type="active site" evidence="15">
    <location>
        <position position="67"/>
    </location>
</feature>
<name>A0A537ISH0_9BACT</name>
<dbReference type="SMART" id="SM00535">
    <property type="entry name" value="RIBOc"/>
    <property type="match status" value="1"/>
</dbReference>
<dbReference type="GO" id="GO:0006364">
    <property type="term" value="P:rRNA processing"/>
    <property type="evidence" value="ECO:0007669"/>
    <property type="project" value="UniProtKB-UniRule"/>
</dbReference>
<evidence type="ECO:0000256" key="9">
    <source>
        <dbReference type="ARBA" id="ARBA00022722"/>
    </source>
</evidence>
<evidence type="ECO:0000313" key="19">
    <source>
        <dbReference type="EMBL" id="TMI73616.1"/>
    </source>
</evidence>
<keyword evidence="10 15" id="KW-0479">Metal-binding</keyword>
<dbReference type="Proteomes" id="UP000318834">
    <property type="component" value="Unassembled WGS sequence"/>
</dbReference>
<keyword evidence="15" id="KW-0699">rRNA-binding</keyword>
<proteinExistence type="inferred from homology"/>
<dbReference type="GO" id="GO:0004525">
    <property type="term" value="F:ribonuclease III activity"/>
    <property type="evidence" value="ECO:0007669"/>
    <property type="project" value="UniProtKB-UniRule"/>
</dbReference>
<dbReference type="GO" id="GO:0046872">
    <property type="term" value="F:metal ion binding"/>
    <property type="evidence" value="ECO:0007669"/>
    <property type="project" value="UniProtKB-KW"/>
</dbReference>
<comment type="function">
    <text evidence="15">Digests double-stranded RNA. Involved in the processing of primary rRNA transcript to yield the immediate precursors to the large and small rRNAs (23S and 16S). Processes some mRNAs, and tRNAs when they are encoded in the rRNA operon. Processes pre-crRNA and tracrRNA of type II CRISPR loci if present in the organism.</text>
</comment>
<feature type="domain" description="RNase III" evidence="18">
    <location>
        <begin position="22"/>
        <end position="150"/>
    </location>
</feature>
<evidence type="ECO:0000256" key="2">
    <source>
        <dbReference type="ARBA" id="ARBA00004496"/>
    </source>
</evidence>
<evidence type="ECO:0000256" key="5">
    <source>
        <dbReference type="ARBA" id="ARBA00022490"/>
    </source>
</evidence>
<dbReference type="Pfam" id="PF14622">
    <property type="entry name" value="Ribonucleas_3_3"/>
    <property type="match status" value="1"/>
</dbReference>
<dbReference type="Pfam" id="PF00035">
    <property type="entry name" value="dsrm"/>
    <property type="match status" value="1"/>
</dbReference>
<evidence type="ECO:0000256" key="12">
    <source>
        <dbReference type="ARBA" id="ARBA00022801"/>
    </source>
</evidence>
<dbReference type="Gene3D" id="1.10.1520.10">
    <property type="entry name" value="Ribonuclease III domain"/>
    <property type="match status" value="1"/>
</dbReference>
<evidence type="ECO:0000256" key="10">
    <source>
        <dbReference type="ARBA" id="ARBA00022723"/>
    </source>
</evidence>
<protein>
    <recommendedName>
        <fullName evidence="15">Ribonuclease 3</fullName>
        <ecNumber evidence="15">3.1.26.3</ecNumber>
    </recommendedName>
    <alternativeName>
        <fullName evidence="15">Ribonuclease III</fullName>
        <shortName evidence="15">RNase III</shortName>
    </alternativeName>
</protein>
<evidence type="ECO:0000256" key="13">
    <source>
        <dbReference type="ARBA" id="ARBA00022842"/>
    </source>
</evidence>
<evidence type="ECO:0000256" key="4">
    <source>
        <dbReference type="ARBA" id="ARBA00011738"/>
    </source>
</evidence>
<evidence type="ECO:0000256" key="8">
    <source>
        <dbReference type="ARBA" id="ARBA00022694"/>
    </source>
</evidence>
<dbReference type="EMBL" id="VBAP01000068">
    <property type="protein sequence ID" value="TMI73616.1"/>
    <property type="molecule type" value="Genomic_DNA"/>
</dbReference>
<dbReference type="InterPro" id="IPR036389">
    <property type="entry name" value="RNase_III_sf"/>
</dbReference>
<dbReference type="Gene3D" id="3.30.160.20">
    <property type="match status" value="1"/>
</dbReference>
<feature type="binding site" evidence="15">
    <location>
        <position position="139"/>
    </location>
    <ligand>
        <name>Mg(2+)</name>
        <dbReference type="ChEBI" id="CHEBI:18420"/>
    </ligand>
</feature>
<feature type="compositionally biased region" description="Gly residues" evidence="16">
    <location>
        <begin position="252"/>
        <end position="262"/>
    </location>
</feature>
<keyword evidence="7 15" id="KW-0507">mRNA processing</keyword>
<keyword evidence="8 15" id="KW-0819">tRNA processing</keyword>
<evidence type="ECO:0000256" key="6">
    <source>
        <dbReference type="ARBA" id="ARBA00022552"/>
    </source>
</evidence>
<accession>A0A537ISH0</accession>
<dbReference type="PROSITE" id="PS50137">
    <property type="entry name" value="DS_RBD"/>
    <property type="match status" value="1"/>
</dbReference>
<dbReference type="CDD" id="cd00593">
    <property type="entry name" value="RIBOc"/>
    <property type="match status" value="1"/>
</dbReference>
<comment type="subunit">
    <text evidence="4 15">Homodimer.</text>
</comment>
<evidence type="ECO:0000256" key="3">
    <source>
        <dbReference type="ARBA" id="ARBA00010183"/>
    </source>
</evidence>
<comment type="cofactor">
    <cofactor evidence="15">
        <name>Mg(2+)</name>
        <dbReference type="ChEBI" id="CHEBI:18420"/>
    </cofactor>
</comment>
<dbReference type="PROSITE" id="PS50142">
    <property type="entry name" value="RNASE_3_2"/>
    <property type="match status" value="1"/>
</dbReference>
<keyword evidence="6 15" id="KW-0698">rRNA processing</keyword>
<dbReference type="GO" id="GO:0008033">
    <property type="term" value="P:tRNA processing"/>
    <property type="evidence" value="ECO:0007669"/>
    <property type="project" value="UniProtKB-KW"/>
</dbReference>
<evidence type="ECO:0000256" key="15">
    <source>
        <dbReference type="HAMAP-Rule" id="MF_00104"/>
    </source>
</evidence>
<evidence type="ECO:0000256" key="14">
    <source>
        <dbReference type="ARBA" id="ARBA00022884"/>
    </source>
</evidence>
<dbReference type="EC" id="3.1.26.3" evidence="15"/>
<dbReference type="PANTHER" id="PTHR11207">
    <property type="entry name" value="RIBONUCLEASE III"/>
    <property type="match status" value="1"/>
</dbReference>
<dbReference type="FunFam" id="1.10.1520.10:FF:000001">
    <property type="entry name" value="Ribonuclease 3"/>
    <property type="match status" value="1"/>
</dbReference>
<evidence type="ECO:0000256" key="16">
    <source>
        <dbReference type="SAM" id="MobiDB-lite"/>
    </source>
</evidence>
<dbReference type="GO" id="GO:0019843">
    <property type="term" value="F:rRNA binding"/>
    <property type="evidence" value="ECO:0007669"/>
    <property type="project" value="UniProtKB-KW"/>
</dbReference>
<keyword evidence="14 15" id="KW-0694">RNA-binding</keyword>
<dbReference type="GO" id="GO:0010468">
    <property type="term" value="P:regulation of gene expression"/>
    <property type="evidence" value="ECO:0007669"/>
    <property type="project" value="TreeGrafter"/>
</dbReference>
<keyword evidence="13 15" id="KW-0460">Magnesium</keyword>
<comment type="caution">
    <text evidence="19">The sequence shown here is derived from an EMBL/GenBank/DDBJ whole genome shotgun (WGS) entry which is preliminary data.</text>
</comment>
<feature type="binding site" evidence="15">
    <location>
        <position position="136"/>
    </location>
    <ligand>
        <name>Mg(2+)</name>
        <dbReference type="ChEBI" id="CHEBI:18420"/>
    </ligand>
</feature>
<dbReference type="AlphaFoldDB" id="A0A537ISH0"/>
<dbReference type="GO" id="GO:0003725">
    <property type="term" value="F:double-stranded RNA binding"/>
    <property type="evidence" value="ECO:0007669"/>
    <property type="project" value="TreeGrafter"/>
</dbReference>
<feature type="binding site" evidence="15">
    <location>
        <position position="63"/>
    </location>
    <ligand>
        <name>Mg(2+)</name>
        <dbReference type="ChEBI" id="CHEBI:18420"/>
    </ligand>
</feature>
<feature type="region of interest" description="Disordered" evidence="16">
    <location>
        <begin position="220"/>
        <end position="286"/>
    </location>
</feature>
<dbReference type="NCBIfam" id="TIGR02191">
    <property type="entry name" value="RNaseIII"/>
    <property type="match status" value="1"/>
</dbReference>
<dbReference type="SUPFAM" id="SSF69065">
    <property type="entry name" value="RNase III domain-like"/>
    <property type="match status" value="1"/>
</dbReference>
<dbReference type="InterPro" id="IPR014720">
    <property type="entry name" value="dsRBD_dom"/>
</dbReference>
<dbReference type="PANTHER" id="PTHR11207:SF0">
    <property type="entry name" value="RIBONUCLEASE 3"/>
    <property type="match status" value="1"/>
</dbReference>
<keyword evidence="9 15" id="KW-0540">Nuclease</keyword>
<evidence type="ECO:0000256" key="11">
    <source>
        <dbReference type="ARBA" id="ARBA00022759"/>
    </source>
</evidence>
<comment type="catalytic activity">
    <reaction evidence="1 15">
        <text>Endonucleolytic cleavage to 5'-phosphomonoester.</text>
        <dbReference type="EC" id="3.1.26.3"/>
    </reaction>
</comment>
<evidence type="ECO:0000256" key="7">
    <source>
        <dbReference type="ARBA" id="ARBA00022664"/>
    </source>
</evidence>
<dbReference type="GO" id="GO:0042802">
    <property type="term" value="F:identical protein binding"/>
    <property type="evidence" value="ECO:0007669"/>
    <property type="project" value="UniProtKB-ARBA"/>
</dbReference>
<keyword evidence="11 15" id="KW-0255">Endonuclease</keyword>
<keyword evidence="5 15" id="KW-0963">Cytoplasm</keyword>